<feature type="signal peptide" evidence="1">
    <location>
        <begin position="1"/>
        <end position="28"/>
    </location>
</feature>
<feature type="chain" id="PRO_5021929547" evidence="1">
    <location>
        <begin position="29"/>
        <end position="192"/>
    </location>
</feature>
<gene>
    <name evidence="2" type="ORF">IQ26_07255</name>
</gene>
<name>A0A562MFL5_9HYPH</name>
<dbReference type="AlphaFoldDB" id="A0A562MFL5"/>
<dbReference type="RefSeq" id="WP_145723185.1">
    <property type="nucleotide sequence ID" value="NZ_BSPF01000036.1"/>
</dbReference>
<comment type="caution">
    <text evidence="2">The sequence shown here is derived from an EMBL/GenBank/DDBJ whole genome shotgun (WGS) entry which is preliminary data.</text>
</comment>
<accession>A0A562MFL5</accession>
<evidence type="ECO:0000313" key="3">
    <source>
        <dbReference type="Proteomes" id="UP000317122"/>
    </source>
</evidence>
<evidence type="ECO:0000313" key="2">
    <source>
        <dbReference type="EMBL" id="TWI18725.1"/>
    </source>
</evidence>
<organism evidence="2 3">
    <name type="scientific">Mesorhizobium tianshanense</name>
    <dbReference type="NCBI Taxonomy" id="39844"/>
    <lineage>
        <taxon>Bacteria</taxon>
        <taxon>Pseudomonadati</taxon>
        <taxon>Pseudomonadota</taxon>
        <taxon>Alphaproteobacteria</taxon>
        <taxon>Hyphomicrobiales</taxon>
        <taxon>Phyllobacteriaceae</taxon>
        <taxon>Mesorhizobium</taxon>
    </lineage>
</organism>
<reference evidence="2 3" key="1">
    <citation type="journal article" date="2015" name="Stand. Genomic Sci.">
        <title>Genomic Encyclopedia of Bacterial and Archaeal Type Strains, Phase III: the genomes of soil and plant-associated and newly described type strains.</title>
        <authorList>
            <person name="Whitman W.B."/>
            <person name="Woyke T."/>
            <person name="Klenk H.P."/>
            <person name="Zhou Y."/>
            <person name="Lilburn T.G."/>
            <person name="Beck B.J."/>
            <person name="De Vos P."/>
            <person name="Vandamme P."/>
            <person name="Eisen J.A."/>
            <person name="Garrity G."/>
            <person name="Hugenholtz P."/>
            <person name="Kyrpides N.C."/>
        </authorList>
    </citation>
    <scope>NUCLEOTIDE SEQUENCE [LARGE SCALE GENOMIC DNA]</scope>
    <source>
        <strain evidence="2 3">CGMCC 1.2546</strain>
    </source>
</reference>
<keyword evidence="3" id="KW-1185">Reference proteome</keyword>
<dbReference type="EMBL" id="VLKT01000090">
    <property type="protein sequence ID" value="TWI18725.1"/>
    <property type="molecule type" value="Genomic_DNA"/>
</dbReference>
<proteinExistence type="predicted"/>
<evidence type="ECO:0000256" key="1">
    <source>
        <dbReference type="SAM" id="SignalP"/>
    </source>
</evidence>
<sequence>MTVRQRLLAILITGIGGTAAAAASFAMAVYDAANPEGVALVAAGEPVDTGRWIVTVRKARAGPTPPTGIEPLEPKTFVMVEFDADNRSAETSNVLTRLLAIDPPVPNLPDPIVYLTRDGWVAGGISPGMPERMIAAWEWPPALPPPRTLRLLIGSQIYKRRDNLYGASGWFDRDPVAAVELSVSPAAAEMAQ</sequence>
<dbReference type="OrthoDB" id="5998046at2"/>
<protein>
    <submittedName>
        <fullName evidence="2">Uncharacterized protein</fullName>
    </submittedName>
</protein>
<keyword evidence="1" id="KW-0732">Signal</keyword>
<dbReference type="Proteomes" id="UP000317122">
    <property type="component" value="Unassembled WGS sequence"/>
</dbReference>